<dbReference type="EMBL" id="AP017379">
    <property type="protein sequence ID" value="BBD10125.1"/>
    <property type="molecule type" value="Genomic_DNA"/>
</dbReference>
<dbReference type="AlphaFoldDB" id="A0A2Z6B3X9"/>
<dbReference type="KEGG" id="dfl:DFE_A0024"/>
<evidence type="ECO:0000313" key="1">
    <source>
        <dbReference type="EMBL" id="BBD10125.1"/>
    </source>
</evidence>
<name>A0A2Z6B3X9_9BACT</name>
<organism evidence="1 2">
    <name type="scientific">Desulfovibrio ferrophilus</name>
    <dbReference type="NCBI Taxonomy" id="241368"/>
    <lineage>
        <taxon>Bacteria</taxon>
        <taxon>Pseudomonadati</taxon>
        <taxon>Thermodesulfobacteriota</taxon>
        <taxon>Desulfovibrionia</taxon>
        <taxon>Desulfovibrionales</taxon>
        <taxon>Desulfovibrionaceae</taxon>
        <taxon>Desulfovibrio</taxon>
    </lineage>
</organism>
<gene>
    <name evidence="1" type="ORF">DFE_A0024</name>
</gene>
<sequence>MNMDRQEIEHNGIKWQRESEMRWRTAFGEVSTLGQGRWYYFHVDESRPIGPFSSPDPAIRYASPFLAEKKRPDDLTDATRAQAEDEA</sequence>
<dbReference type="Proteomes" id="UP000269883">
    <property type="component" value="Plasmid pDFE"/>
</dbReference>
<geneLocation type="plasmid" evidence="2">
    <name>pdfe dna</name>
</geneLocation>
<reference evidence="1 2" key="1">
    <citation type="journal article" date="2018" name="Sci. Adv.">
        <title>Multi-heme cytochromes provide a pathway for survival in energy-limited environments.</title>
        <authorList>
            <person name="Deng X."/>
            <person name="Dohmae N."/>
            <person name="Nealson K.H."/>
            <person name="Hashimoto K."/>
            <person name="Okamoto A."/>
        </authorList>
    </citation>
    <scope>NUCLEOTIDE SEQUENCE [LARGE SCALE GENOMIC DNA]</scope>
    <source>
        <strain evidence="1 2">IS5</strain>
        <plasmid evidence="2">pdfe dna</plasmid>
    </source>
</reference>
<proteinExistence type="predicted"/>
<evidence type="ECO:0000313" key="2">
    <source>
        <dbReference type="Proteomes" id="UP000269883"/>
    </source>
</evidence>
<accession>A0A2Z6B3X9</accession>
<protein>
    <submittedName>
        <fullName evidence="1">Uncharacterized protein</fullName>
    </submittedName>
</protein>
<keyword evidence="2" id="KW-1185">Reference proteome</keyword>
<keyword evidence="1" id="KW-0614">Plasmid</keyword>